<reference evidence="1" key="1">
    <citation type="journal article" date="2009" name="PLoS Genet.">
        <title>Sequencing, mapping, and analysis of 27,455 maize full-length cDNAs.</title>
        <authorList>
            <person name="Soderlund C."/>
            <person name="Descour A."/>
            <person name="Kudrna D."/>
            <person name="Bomhoff M."/>
            <person name="Boyd L."/>
            <person name="Currie J."/>
            <person name="Angelova A."/>
            <person name="Collura K."/>
            <person name="Wissotski M."/>
            <person name="Ashley E."/>
            <person name="Morrow D."/>
            <person name="Fernandes J."/>
            <person name="Walbot V."/>
            <person name="Yu Y."/>
        </authorList>
    </citation>
    <scope>NUCLEOTIDE SEQUENCE</scope>
    <source>
        <strain evidence="1">B73</strain>
    </source>
</reference>
<accession>C0PBC2</accession>
<dbReference type="EMBL" id="BT065591">
    <property type="protein sequence ID" value="ACN31467.1"/>
    <property type="molecule type" value="mRNA"/>
</dbReference>
<protein>
    <submittedName>
        <fullName evidence="1">Uncharacterized protein</fullName>
    </submittedName>
</protein>
<reference evidence="1" key="2">
    <citation type="submission" date="2012-06" db="EMBL/GenBank/DDBJ databases">
        <authorList>
            <person name="Yu Y."/>
            <person name="Currie J."/>
            <person name="Lomeli R."/>
            <person name="Angelova A."/>
            <person name="Collura K."/>
            <person name="Wissotski M."/>
            <person name="Campos D."/>
            <person name="Kudrna D."/>
            <person name="Golser W."/>
            <person name="Ashely E."/>
            <person name="Descour A."/>
            <person name="Fernandes J."/>
            <person name="Soderlund C."/>
            <person name="Walbot V."/>
        </authorList>
    </citation>
    <scope>NUCLEOTIDE SEQUENCE</scope>
    <source>
        <strain evidence="1">B73</strain>
    </source>
</reference>
<name>C0PBC2_MAIZE</name>
<sequence length="44" mass="5135">MHKAYQMMGQCTKILGICHLSTPEPAQKTLLFFFHTVLKVWELN</sequence>
<dbReference type="AlphaFoldDB" id="C0PBC2"/>
<proteinExistence type="evidence at transcript level"/>
<evidence type="ECO:0000313" key="1">
    <source>
        <dbReference type="EMBL" id="ACN31467.1"/>
    </source>
</evidence>
<organism evidence="1">
    <name type="scientific">Zea mays</name>
    <name type="common">Maize</name>
    <dbReference type="NCBI Taxonomy" id="4577"/>
    <lineage>
        <taxon>Eukaryota</taxon>
        <taxon>Viridiplantae</taxon>
        <taxon>Streptophyta</taxon>
        <taxon>Embryophyta</taxon>
        <taxon>Tracheophyta</taxon>
        <taxon>Spermatophyta</taxon>
        <taxon>Magnoliopsida</taxon>
        <taxon>Liliopsida</taxon>
        <taxon>Poales</taxon>
        <taxon>Poaceae</taxon>
        <taxon>PACMAD clade</taxon>
        <taxon>Panicoideae</taxon>
        <taxon>Andropogonodae</taxon>
        <taxon>Andropogoneae</taxon>
        <taxon>Tripsacinae</taxon>
        <taxon>Zea</taxon>
    </lineage>
</organism>